<reference evidence="6" key="1">
    <citation type="submission" date="2020-10" db="EMBL/GenBank/DDBJ databases">
        <authorList>
            <person name="Gilroy R."/>
        </authorList>
    </citation>
    <scope>NUCLEOTIDE SEQUENCE</scope>
    <source>
        <strain evidence="6">B2-16538</strain>
    </source>
</reference>
<reference evidence="6" key="2">
    <citation type="journal article" date="2021" name="PeerJ">
        <title>Extensive microbial diversity within the chicken gut microbiome revealed by metagenomics and culture.</title>
        <authorList>
            <person name="Gilroy R."/>
            <person name="Ravi A."/>
            <person name="Getino M."/>
            <person name="Pursley I."/>
            <person name="Horton D.L."/>
            <person name="Alikhan N.F."/>
            <person name="Baker D."/>
            <person name="Gharbi K."/>
            <person name="Hall N."/>
            <person name="Watson M."/>
            <person name="Adriaenssens E.M."/>
            <person name="Foster-Nyarko E."/>
            <person name="Jarju S."/>
            <person name="Secka A."/>
            <person name="Antonio M."/>
            <person name="Oren A."/>
            <person name="Chaudhuri R.R."/>
            <person name="La Ragione R."/>
            <person name="Hildebrand F."/>
            <person name="Pallen M.J."/>
        </authorList>
    </citation>
    <scope>NUCLEOTIDE SEQUENCE</scope>
    <source>
        <strain evidence="6">B2-16538</strain>
    </source>
</reference>
<gene>
    <name evidence="6" type="ORF">IAB78_06985</name>
</gene>
<evidence type="ECO:0000256" key="1">
    <source>
        <dbReference type="ARBA" id="ARBA00022741"/>
    </source>
</evidence>
<dbReference type="Proteomes" id="UP000823750">
    <property type="component" value="Unassembled WGS sequence"/>
</dbReference>
<comment type="catalytic activity">
    <reaction evidence="3">
        <text>a long-chain fatty acid + ATP + CoA = a long-chain fatty acyl-CoA + AMP + diphosphate</text>
        <dbReference type="Rhea" id="RHEA:15421"/>
        <dbReference type="ChEBI" id="CHEBI:30616"/>
        <dbReference type="ChEBI" id="CHEBI:33019"/>
        <dbReference type="ChEBI" id="CHEBI:57287"/>
        <dbReference type="ChEBI" id="CHEBI:57560"/>
        <dbReference type="ChEBI" id="CHEBI:83139"/>
        <dbReference type="ChEBI" id="CHEBI:456215"/>
        <dbReference type="EC" id="6.2.1.3"/>
    </reaction>
    <physiologicalReaction direction="left-to-right" evidence="3">
        <dbReference type="Rhea" id="RHEA:15422"/>
    </physiologicalReaction>
</comment>
<evidence type="ECO:0000313" key="6">
    <source>
        <dbReference type="EMBL" id="MBO8486152.1"/>
    </source>
</evidence>
<dbReference type="SUPFAM" id="SSF56801">
    <property type="entry name" value="Acetyl-CoA synthetase-like"/>
    <property type="match status" value="1"/>
</dbReference>
<dbReference type="Pfam" id="PF00501">
    <property type="entry name" value="AMP-binding"/>
    <property type="match status" value="1"/>
</dbReference>
<keyword evidence="2" id="KW-0067">ATP-binding</keyword>
<feature type="compositionally biased region" description="Basic and acidic residues" evidence="4">
    <location>
        <begin position="546"/>
        <end position="559"/>
    </location>
</feature>
<accession>A0A9D9NSH3</accession>
<dbReference type="InterPro" id="IPR020845">
    <property type="entry name" value="AMP-binding_CS"/>
</dbReference>
<evidence type="ECO:0000259" key="5">
    <source>
        <dbReference type="Pfam" id="PF00501"/>
    </source>
</evidence>
<organism evidence="6 7">
    <name type="scientific">Candidatus Cryptobacteroides excrementavium</name>
    <dbReference type="NCBI Taxonomy" id="2840759"/>
    <lineage>
        <taxon>Bacteria</taxon>
        <taxon>Pseudomonadati</taxon>
        <taxon>Bacteroidota</taxon>
        <taxon>Bacteroidia</taxon>
        <taxon>Bacteroidales</taxon>
        <taxon>Candidatus Cryptobacteroides</taxon>
    </lineage>
</organism>
<feature type="domain" description="AMP-dependent synthetase/ligase" evidence="5">
    <location>
        <begin position="41"/>
        <end position="401"/>
    </location>
</feature>
<dbReference type="GO" id="GO:0004467">
    <property type="term" value="F:long-chain fatty acid-CoA ligase activity"/>
    <property type="evidence" value="ECO:0007669"/>
    <property type="project" value="UniProtKB-EC"/>
</dbReference>
<evidence type="ECO:0000256" key="3">
    <source>
        <dbReference type="ARBA" id="ARBA00024484"/>
    </source>
</evidence>
<dbReference type="PANTHER" id="PTHR43272:SF33">
    <property type="entry name" value="AMP-BINDING DOMAIN-CONTAINING PROTEIN-RELATED"/>
    <property type="match status" value="1"/>
</dbReference>
<dbReference type="PANTHER" id="PTHR43272">
    <property type="entry name" value="LONG-CHAIN-FATTY-ACID--COA LIGASE"/>
    <property type="match status" value="1"/>
</dbReference>
<dbReference type="InterPro" id="IPR000873">
    <property type="entry name" value="AMP-dep_synth/lig_dom"/>
</dbReference>
<protein>
    <submittedName>
        <fullName evidence="6">AMP-binding protein</fullName>
    </submittedName>
</protein>
<dbReference type="Gene3D" id="3.40.50.12780">
    <property type="entry name" value="N-terminal domain of ligase-like"/>
    <property type="match status" value="1"/>
</dbReference>
<evidence type="ECO:0000313" key="7">
    <source>
        <dbReference type="Proteomes" id="UP000823750"/>
    </source>
</evidence>
<comment type="caution">
    <text evidence="6">The sequence shown here is derived from an EMBL/GenBank/DDBJ whole genome shotgun (WGS) entry which is preliminary data.</text>
</comment>
<sequence>MNFIYKKLMKLRERYIDTLGKLYEYSTAIYENNRLSRMVGSDMGYTYREFRKKCDEISASLSRYGIGAGDRVAILSQNMPNWTVAMFSLVPFGRVSVPILPDSSENEVTNILTHSGSKAIFVSRRLLPKLSEECMSRMVLVIDIETFEIIRRDDSSFTCDGRVRAPEADDIATIIYTSGTTGNAKGVMLSHRNLCANIIASFHAQKCNEKDVWLSILPMAHTYELSIGVLYPIFCGACVYYIQKPPTPTVLLAALKEVRPTIMLSVPLIIEKIYRNSVIPTIRRSRVLRWMKKNMPALLYRIIGMKLKSTFGGRLKFFGIGGSKLDIKVEEFLKKAKFPYAIGYGLTETAPLICNAGVKYTKPGSTGVAAYGVTVKLINTNPETGEGEIVAKGDNVMLGYYKDPARTRTVFTDDGWFRTNDLATVDDKGRYYIKGRLSNMILGPSGENIYPEEIENVINNMDEVNESIVLERDGRLVALVQFNDNIIDWNQEGEDQFFEKLEARKEAIMNYVNKHVNKFSKIKDVEVMKEPFEKTATQKIRRFKYNRPEKPAKKDGTSK</sequence>
<dbReference type="GO" id="GO:0016020">
    <property type="term" value="C:membrane"/>
    <property type="evidence" value="ECO:0007669"/>
    <property type="project" value="TreeGrafter"/>
</dbReference>
<dbReference type="EMBL" id="JADILX010000101">
    <property type="protein sequence ID" value="MBO8486152.1"/>
    <property type="molecule type" value="Genomic_DNA"/>
</dbReference>
<dbReference type="GO" id="GO:0005524">
    <property type="term" value="F:ATP binding"/>
    <property type="evidence" value="ECO:0007669"/>
    <property type="project" value="UniProtKB-KW"/>
</dbReference>
<dbReference type="InterPro" id="IPR045851">
    <property type="entry name" value="AMP-bd_C_sf"/>
</dbReference>
<dbReference type="InterPro" id="IPR042099">
    <property type="entry name" value="ANL_N_sf"/>
</dbReference>
<dbReference type="PROSITE" id="PS00455">
    <property type="entry name" value="AMP_BINDING"/>
    <property type="match status" value="1"/>
</dbReference>
<evidence type="ECO:0000256" key="2">
    <source>
        <dbReference type="ARBA" id="ARBA00022840"/>
    </source>
</evidence>
<dbReference type="Gene3D" id="3.30.300.30">
    <property type="match status" value="1"/>
</dbReference>
<feature type="region of interest" description="Disordered" evidence="4">
    <location>
        <begin position="539"/>
        <end position="559"/>
    </location>
</feature>
<dbReference type="AlphaFoldDB" id="A0A9D9NSH3"/>
<proteinExistence type="predicted"/>
<evidence type="ECO:0000256" key="4">
    <source>
        <dbReference type="SAM" id="MobiDB-lite"/>
    </source>
</evidence>
<name>A0A9D9NSH3_9BACT</name>
<keyword evidence="1" id="KW-0547">Nucleotide-binding</keyword>